<dbReference type="PIRSF" id="PIRSF001365">
    <property type="entry name" value="DHDPS"/>
    <property type="match status" value="1"/>
</dbReference>
<dbReference type="Pfam" id="PF00701">
    <property type="entry name" value="DHDPS"/>
    <property type="match status" value="1"/>
</dbReference>
<accession>A0ABW5G5Y0</accession>
<dbReference type="EMBL" id="JBHUKR010000029">
    <property type="protein sequence ID" value="MFD2422521.1"/>
    <property type="molecule type" value="Genomic_DNA"/>
</dbReference>
<keyword evidence="3" id="KW-0704">Schiff base</keyword>
<protein>
    <submittedName>
        <fullName evidence="5">Dihydrodipicolinate synthase family protein</fullName>
    </submittedName>
</protein>
<organism evidence="5 6">
    <name type="scientific">Amycolatopsis pigmentata</name>
    <dbReference type="NCBI Taxonomy" id="450801"/>
    <lineage>
        <taxon>Bacteria</taxon>
        <taxon>Bacillati</taxon>
        <taxon>Actinomycetota</taxon>
        <taxon>Actinomycetes</taxon>
        <taxon>Pseudonocardiales</taxon>
        <taxon>Pseudonocardiaceae</taxon>
        <taxon>Amycolatopsis</taxon>
    </lineage>
</organism>
<reference evidence="6" key="1">
    <citation type="journal article" date="2019" name="Int. J. Syst. Evol. Microbiol.">
        <title>The Global Catalogue of Microorganisms (GCM) 10K type strain sequencing project: providing services to taxonomists for standard genome sequencing and annotation.</title>
        <authorList>
            <consortium name="The Broad Institute Genomics Platform"/>
            <consortium name="The Broad Institute Genome Sequencing Center for Infectious Disease"/>
            <person name="Wu L."/>
            <person name="Ma J."/>
        </authorList>
    </citation>
    <scope>NUCLEOTIDE SEQUENCE [LARGE SCALE GENOMIC DNA]</scope>
    <source>
        <strain evidence="6">CGMCC 4.7645</strain>
    </source>
</reference>
<gene>
    <name evidence="5" type="ORF">ACFSXZ_39975</name>
</gene>
<keyword evidence="6" id="KW-1185">Reference proteome</keyword>
<dbReference type="SUPFAM" id="SSF51569">
    <property type="entry name" value="Aldolase"/>
    <property type="match status" value="1"/>
</dbReference>
<name>A0ABW5G5Y0_9PSEU</name>
<dbReference type="RefSeq" id="WP_378271638.1">
    <property type="nucleotide sequence ID" value="NZ_JBHUKR010000029.1"/>
</dbReference>
<evidence type="ECO:0000256" key="2">
    <source>
        <dbReference type="ARBA" id="ARBA00023239"/>
    </source>
</evidence>
<evidence type="ECO:0000256" key="1">
    <source>
        <dbReference type="ARBA" id="ARBA00007592"/>
    </source>
</evidence>
<evidence type="ECO:0000256" key="3">
    <source>
        <dbReference type="ARBA" id="ARBA00023270"/>
    </source>
</evidence>
<dbReference type="PROSITE" id="PS00665">
    <property type="entry name" value="DHDPS_1"/>
    <property type="match status" value="1"/>
</dbReference>
<evidence type="ECO:0000256" key="4">
    <source>
        <dbReference type="PIRNR" id="PIRNR001365"/>
    </source>
</evidence>
<dbReference type="PRINTS" id="PR00146">
    <property type="entry name" value="DHPICSNTHASE"/>
</dbReference>
<sequence length="278" mass="29239">MPEVIVAVPTPFDATGGVDLAAVKERFAVLGASLDGLFVAGTTGEFPVLSDPERLALFETALSVCPADRVIVHCGGSNATGLTVRARELGARRFAAITPSEDTEVDAYYRRIREAAGDGEVYAYLFPERTGLDLGPERLARLLTDCDLTGAKLSGGAAARFAGYRAAVPEGKRLYSGDDGMLPEMAAGGGAGIVSGVSSAFPVPFADLAAALRTGDDEKVAVLAPRIRRLVAFFAASIPLMKQTWALRGYCRPDTRMAVEPAPPGAEVVLRSFIEEFG</sequence>
<dbReference type="CDD" id="cd00408">
    <property type="entry name" value="DHDPS-like"/>
    <property type="match status" value="1"/>
</dbReference>
<dbReference type="SMART" id="SM01130">
    <property type="entry name" value="DHDPS"/>
    <property type="match status" value="1"/>
</dbReference>
<comment type="caution">
    <text evidence="5">The sequence shown here is derived from an EMBL/GenBank/DDBJ whole genome shotgun (WGS) entry which is preliminary data.</text>
</comment>
<dbReference type="Gene3D" id="3.20.20.70">
    <property type="entry name" value="Aldolase class I"/>
    <property type="match status" value="1"/>
</dbReference>
<keyword evidence="2 4" id="KW-0456">Lyase</keyword>
<dbReference type="PANTHER" id="PTHR12128:SF66">
    <property type="entry name" value="4-HYDROXY-2-OXOGLUTARATE ALDOLASE, MITOCHONDRIAL"/>
    <property type="match status" value="1"/>
</dbReference>
<evidence type="ECO:0000313" key="6">
    <source>
        <dbReference type="Proteomes" id="UP001597417"/>
    </source>
</evidence>
<comment type="similarity">
    <text evidence="1 4">Belongs to the DapA family.</text>
</comment>
<proteinExistence type="inferred from homology"/>
<evidence type="ECO:0000313" key="5">
    <source>
        <dbReference type="EMBL" id="MFD2422521.1"/>
    </source>
</evidence>
<dbReference type="Proteomes" id="UP001597417">
    <property type="component" value="Unassembled WGS sequence"/>
</dbReference>
<dbReference type="InterPro" id="IPR002220">
    <property type="entry name" value="DapA-like"/>
</dbReference>
<dbReference type="InterPro" id="IPR020624">
    <property type="entry name" value="Schiff_base-form_aldolases_CS"/>
</dbReference>
<dbReference type="InterPro" id="IPR013785">
    <property type="entry name" value="Aldolase_TIM"/>
</dbReference>
<dbReference type="PANTHER" id="PTHR12128">
    <property type="entry name" value="DIHYDRODIPICOLINATE SYNTHASE"/>
    <property type="match status" value="1"/>
</dbReference>